<keyword evidence="6" id="KW-1185">Reference proteome</keyword>
<comment type="caution">
    <text evidence="5">The sequence shown here is derived from an EMBL/GenBank/DDBJ whole genome shotgun (WGS) entry which is preliminary data.</text>
</comment>
<dbReference type="GO" id="GO:0005506">
    <property type="term" value="F:iron ion binding"/>
    <property type="evidence" value="ECO:0007669"/>
    <property type="project" value="InterPro"/>
</dbReference>
<feature type="binding site" description="axial binding residue" evidence="3">
    <location>
        <position position="151"/>
    </location>
    <ligand>
        <name>heme</name>
        <dbReference type="ChEBI" id="CHEBI:30413"/>
    </ligand>
    <ligandPart>
        <name>Fe</name>
        <dbReference type="ChEBI" id="CHEBI:18248"/>
    </ligandPart>
</feature>
<evidence type="ECO:0000256" key="4">
    <source>
        <dbReference type="RuleBase" id="RU000461"/>
    </source>
</evidence>
<proteinExistence type="inferred from homology"/>
<organism evidence="5 6">
    <name type="scientific">Hondaea fermentalgiana</name>
    <dbReference type="NCBI Taxonomy" id="2315210"/>
    <lineage>
        <taxon>Eukaryota</taxon>
        <taxon>Sar</taxon>
        <taxon>Stramenopiles</taxon>
        <taxon>Bigyra</taxon>
        <taxon>Labyrinthulomycetes</taxon>
        <taxon>Thraustochytrida</taxon>
        <taxon>Thraustochytriidae</taxon>
        <taxon>Hondaea</taxon>
    </lineage>
</organism>
<dbReference type="PRINTS" id="PR00385">
    <property type="entry name" value="P450"/>
</dbReference>
<dbReference type="GO" id="GO:0016705">
    <property type="term" value="F:oxidoreductase activity, acting on paired donors, with incorporation or reduction of molecular oxygen"/>
    <property type="evidence" value="ECO:0007669"/>
    <property type="project" value="InterPro"/>
</dbReference>
<dbReference type="PRINTS" id="PR00463">
    <property type="entry name" value="EP450I"/>
</dbReference>
<dbReference type="Gene3D" id="1.10.630.10">
    <property type="entry name" value="Cytochrome P450"/>
    <property type="match status" value="2"/>
</dbReference>
<name>A0A2R5G847_9STRA</name>
<keyword evidence="3 4" id="KW-0408">Iron</keyword>
<dbReference type="InterPro" id="IPR001128">
    <property type="entry name" value="Cyt_P450"/>
</dbReference>
<dbReference type="Pfam" id="PF00067">
    <property type="entry name" value="p450"/>
    <property type="match status" value="1"/>
</dbReference>
<comment type="similarity">
    <text evidence="2 4">Belongs to the cytochrome P450 family.</text>
</comment>
<dbReference type="OrthoDB" id="1470350at2759"/>
<evidence type="ECO:0000256" key="1">
    <source>
        <dbReference type="ARBA" id="ARBA00001971"/>
    </source>
</evidence>
<evidence type="ECO:0000313" key="6">
    <source>
        <dbReference type="Proteomes" id="UP000241890"/>
    </source>
</evidence>
<dbReference type="InterPro" id="IPR050121">
    <property type="entry name" value="Cytochrome_P450_monoxygenase"/>
</dbReference>
<keyword evidence="4" id="KW-0503">Monooxygenase</keyword>
<reference evidence="5 6" key="1">
    <citation type="submission" date="2017-12" db="EMBL/GenBank/DDBJ databases">
        <title>Sequencing, de novo assembly and annotation of complete genome of a new Thraustochytrid species, strain FCC1311.</title>
        <authorList>
            <person name="Sedici K."/>
            <person name="Godart F."/>
            <person name="Aiese Cigliano R."/>
            <person name="Sanseverino W."/>
            <person name="Barakat M."/>
            <person name="Ortet P."/>
            <person name="Marechal E."/>
            <person name="Cagnac O."/>
            <person name="Amato A."/>
        </authorList>
    </citation>
    <scope>NUCLEOTIDE SEQUENCE [LARGE SCALE GENOMIC DNA]</scope>
</reference>
<dbReference type="PROSITE" id="PS00086">
    <property type="entry name" value="CYTOCHROME_P450"/>
    <property type="match status" value="1"/>
</dbReference>
<dbReference type="InterPro" id="IPR002401">
    <property type="entry name" value="Cyt_P450_E_grp-I"/>
</dbReference>
<dbReference type="GO" id="GO:0020037">
    <property type="term" value="F:heme binding"/>
    <property type="evidence" value="ECO:0007669"/>
    <property type="project" value="InterPro"/>
</dbReference>
<dbReference type="PANTHER" id="PTHR24305">
    <property type="entry name" value="CYTOCHROME P450"/>
    <property type="match status" value="1"/>
</dbReference>
<gene>
    <name evidence="5" type="ORF">FCC1311_017616</name>
</gene>
<dbReference type="InterPro" id="IPR017972">
    <property type="entry name" value="Cyt_P450_CS"/>
</dbReference>
<accession>A0A2R5G847</accession>
<evidence type="ECO:0000256" key="3">
    <source>
        <dbReference type="PIRSR" id="PIRSR602401-1"/>
    </source>
</evidence>
<dbReference type="SUPFAM" id="SSF48264">
    <property type="entry name" value="Cytochrome P450"/>
    <property type="match status" value="1"/>
</dbReference>
<keyword evidence="3 4" id="KW-0349">Heme</keyword>
<dbReference type="Proteomes" id="UP000241890">
    <property type="component" value="Unassembled WGS sequence"/>
</dbReference>
<dbReference type="InParanoid" id="A0A2R5G847"/>
<evidence type="ECO:0000256" key="2">
    <source>
        <dbReference type="ARBA" id="ARBA00010617"/>
    </source>
</evidence>
<comment type="cofactor">
    <cofactor evidence="1 3">
        <name>heme</name>
        <dbReference type="ChEBI" id="CHEBI:30413"/>
    </cofactor>
</comment>
<sequence>MRDGFDRILDIVRPEVHHLFSQEKMPDCWFKDLRDEQGVPIDQLEVVMGFLLSAAIGTTMSTIEWALVALAHFPREQAKVHAEILATLGGATIFLAPLYQARDTHFISDADQFIPDRYLREKIRERKSCPFSSKLDASVVRNQFGNGSRVCLGKRAAELEVRALVCELLSHYEVVLDPPSQTLPGIAATTVGVPKPFPKLRLLPRKS</sequence>
<evidence type="ECO:0000313" key="5">
    <source>
        <dbReference type="EMBL" id="GBG27217.1"/>
    </source>
</evidence>
<dbReference type="GO" id="GO:0004497">
    <property type="term" value="F:monooxygenase activity"/>
    <property type="evidence" value="ECO:0007669"/>
    <property type="project" value="UniProtKB-KW"/>
</dbReference>
<keyword evidence="3 4" id="KW-0479">Metal-binding</keyword>
<dbReference type="AlphaFoldDB" id="A0A2R5G847"/>
<protein>
    <submittedName>
        <fullName evidence="5">Cytochrome P450 CYP12A2</fullName>
    </submittedName>
</protein>
<dbReference type="EMBL" id="BEYU01000028">
    <property type="protein sequence ID" value="GBG27217.1"/>
    <property type="molecule type" value="Genomic_DNA"/>
</dbReference>
<keyword evidence="4" id="KW-0560">Oxidoreductase</keyword>
<dbReference type="InterPro" id="IPR036396">
    <property type="entry name" value="Cyt_P450_sf"/>
</dbReference>
<dbReference type="PANTHER" id="PTHR24305:SF166">
    <property type="entry name" value="CYTOCHROME P450 12A4, MITOCHONDRIAL-RELATED"/>
    <property type="match status" value="1"/>
</dbReference>